<accession>A0A0U5GZ22</accession>
<evidence type="ECO:0000256" key="7">
    <source>
        <dbReference type="ARBA" id="ARBA00023180"/>
    </source>
</evidence>
<feature type="transmembrane region" description="Helical" evidence="8">
    <location>
        <begin position="234"/>
        <end position="255"/>
    </location>
</feature>
<dbReference type="EMBL" id="CDMC01000008">
    <property type="protein sequence ID" value="CEL06564.1"/>
    <property type="molecule type" value="Genomic_DNA"/>
</dbReference>
<dbReference type="SUPFAM" id="SSF103473">
    <property type="entry name" value="MFS general substrate transporter"/>
    <property type="match status" value="1"/>
</dbReference>
<keyword evidence="3" id="KW-0813">Transport</keyword>
<feature type="transmembrane region" description="Helical" evidence="8">
    <location>
        <begin position="393"/>
        <end position="415"/>
    </location>
</feature>
<evidence type="ECO:0000313" key="11">
    <source>
        <dbReference type="Proteomes" id="UP000054771"/>
    </source>
</evidence>
<keyword evidence="4 8" id="KW-0812">Transmembrane</keyword>
<dbReference type="Proteomes" id="UP000054771">
    <property type="component" value="Unassembled WGS sequence"/>
</dbReference>
<evidence type="ECO:0000256" key="4">
    <source>
        <dbReference type="ARBA" id="ARBA00022692"/>
    </source>
</evidence>
<feature type="transmembrane region" description="Helical" evidence="8">
    <location>
        <begin position="106"/>
        <end position="125"/>
    </location>
</feature>
<dbReference type="InterPro" id="IPR020846">
    <property type="entry name" value="MFS_dom"/>
</dbReference>
<feature type="transmembrane region" description="Helical" evidence="8">
    <location>
        <begin position="261"/>
        <end position="281"/>
    </location>
</feature>
<keyword evidence="5 8" id="KW-1133">Transmembrane helix</keyword>
<dbReference type="Gene3D" id="1.20.1250.20">
    <property type="entry name" value="MFS general substrate transporter like domains"/>
    <property type="match status" value="1"/>
</dbReference>
<dbReference type="PROSITE" id="PS50850">
    <property type="entry name" value="MFS"/>
    <property type="match status" value="1"/>
</dbReference>
<keyword evidence="11" id="KW-1185">Reference proteome</keyword>
<name>A0A0U5GZ22_ASPCI</name>
<gene>
    <name evidence="10" type="ORF">ASPCAL09737</name>
</gene>
<comment type="similarity">
    <text evidence="2">Belongs to the major facilitator superfamily.</text>
</comment>
<feature type="domain" description="Major facilitator superfamily (MFS) profile" evidence="9">
    <location>
        <begin position="41"/>
        <end position="495"/>
    </location>
</feature>
<evidence type="ECO:0000256" key="6">
    <source>
        <dbReference type="ARBA" id="ARBA00023136"/>
    </source>
</evidence>
<dbReference type="PANTHER" id="PTHR23501:SF187">
    <property type="entry name" value="MAJOR FACILITATOR SUPERFAMILY (MFS) PROFILE DOMAIN-CONTAINING PROTEIN"/>
    <property type="match status" value="1"/>
</dbReference>
<evidence type="ECO:0000256" key="5">
    <source>
        <dbReference type="ARBA" id="ARBA00022989"/>
    </source>
</evidence>
<dbReference type="Pfam" id="PF07690">
    <property type="entry name" value="MFS_1"/>
    <property type="match status" value="1"/>
</dbReference>
<dbReference type="InterPro" id="IPR011701">
    <property type="entry name" value="MFS"/>
</dbReference>
<dbReference type="AlphaFoldDB" id="A0A0U5GZ22"/>
<feature type="transmembrane region" description="Helical" evidence="8">
    <location>
        <begin position="368"/>
        <end position="387"/>
    </location>
</feature>
<evidence type="ECO:0000256" key="2">
    <source>
        <dbReference type="ARBA" id="ARBA00008335"/>
    </source>
</evidence>
<feature type="transmembrane region" description="Helical" evidence="8">
    <location>
        <begin position="304"/>
        <end position="327"/>
    </location>
</feature>
<evidence type="ECO:0000256" key="8">
    <source>
        <dbReference type="SAM" id="Phobius"/>
    </source>
</evidence>
<dbReference type="GO" id="GO:0022857">
    <property type="term" value="F:transmembrane transporter activity"/>
    <property type="evidence" value="ECO:0007669"/>
    <property type="project" value="InterPro"/>
</dbReference>
<dbReference type="InterPro" id="IPR036259">
    <property type="entry name" value="MFS_trans_sf"/>
</dbReference>
<evidence type="ECO:0000259" key="9">
    <source>
        <dbReference type="PROSITE" id="PS50850"/>
    </source>
</evidence>
<reference evidence="11" key="1">
    <citation type="journal article" date="2016" name="Genome Announc.">
        <title>Draft genome sequences of fungus Aspergillus calidoustus.</title>
        <authorList>
            <person name="Horn F."/>
            <person name="Linde J."/>
            <person name="Mattern D.J."/>
            <person name="Walther G."/>
            <person name="Guthke R."/>
            <person name="Scherlach K."/>
            <person name="Martin K."/>
            <person name="Brakhage A.A."/>
            <person name="Petzke L."/>
            <person name="Valiante V."/>
        </authorList>
    </citation>
    <scope>NUCLEOTIDE SEQUENCE [LARGE SCALE GENOMIC DNA]</scope>
    <source>
        <strain evidence="11">SF006504</strain>
    </source>
</reference>
<feature type="transmembrane region" description="Helical" evidence="8">
    <location>
        <begin position="339"/>
        <end position="361"/>
    </location>
</feature>
<dbReference type="OMA" id="KKVMMFI"/>
<proteinExistence type="inferred from homology"/>
<organism evidence="10 11">
    <name type="scientific">Aspergillus calidoustus</name>
    <dbReference type="NCBI Taxonomy" id="454130"/>
    <lineage>
        <taxon>Eukaryota</taxon>
        <taxon>Fungi</taxon>
        <taxon>Dikarya</taxon>
        <taxon>Ascomycota</taxon>
        <taxon>Pezizomycotina</taxon>
        <taxon>Eurotiomycetes</taxon>
        <taxon>Eurotiomycetidae</taxon>
        <taxon>Eurotiales</taxon>
        <taxon>Aspergillaceae</taxon>
        <taxon>Aspergillus</taxon>
        <taxon>Aspergillus subgen. Nidulantes</taxon>
    </lineage>
</organism>
<keyword evidence="6 8" id="KW-0472">Membrane</keyword>
<feature type="transmembrane region" description="Helical" evidence="8">
    <location>
        <begin position="509"/>
        <end position="526"/>
    </location>
</feature>
<dbReference type="PANTHER" id="PTHR23501">
    <property type="entry name" value="MAJOR FACILITATOR SUPERFAMILY"/>
    <property type="match status" value="1"/>
</dbReference>
<evidence type="ECO:0000256" key="3">
    <source>
        <dbReference type="ARBA" id="ARBA00022448"/>
    </source>
</evidence>
<dbReference type="OrthoDB" id="10021397at2759"/>
<dbReference type="Gene3D" id="1.20.1720.10">
    <property type="entry name" value="Multidrug resistance protein D"/>
    <property type="match status" value="1"/>
</dbReference>
<evidence type="ECO:0000256" key="1">
    <source>
        <dbReference type="ARBA" id="ARBA00004141"/>
    </source>
</evidence>
<feature type="transmembrane region" description="Helical" evidence="8">
    <location>
        <begin position="75"/>
        <end position="94"/>
    </location>
</feature>
<protein>
    <recommendedName>
        <fullName evidence="9">Major facilitator superfamily (MFS) profile domain-containing protein</fullName>
    </recommendedName>
</protein>
<evidence type="ECO:0000313" key="10">
    <source>
        <dbReference type="EMBL" id="CEL06564.1"/>
    </source>
</evidence>
<comment type="subcellular location">
    <subcellularLocation>
        <location evidence="1">Membrane</location>
        <topology evidence="1">Multi-pass membrane protein</topology>
    </subcellularLocation>
</comment>
<sequence>MLDSDHVQLLDITTTTEQRDVPTEANNTCASFERGLRFWLIIATLCLMSILGALENTVVTTSLPYITKKLDLGENYIWVVHVFFLTNAAVQPFFGQLADIFGRRWITIIIVSLFTLGSGICGGANNGTMLIAGRAVQGMGSGGIGMIVEVIISDVVPLRQRGSYMSYILVVSFIGTVLGPWIGGTMVDHASWRWIFYINLPIGGTCLLMIILFLQVRYRNQVTFSQKIRRIDFIGNVILISATTSILYALSYGGARYKWSSWRIILPLVLGFVGFIVFMVFERSPCGRDPVVPPRLFRSRTSKAIFAITFLTSALLFWVMFFLSVYYQAVLGSSPERSGLQLALIIVTGVPAALVAVSLLTRFGRYKALHILGIGVCMIGLGLFTLFDAETPTVEWVIFPMIVGAGAGLVFNTLLPACQAGIPESDQAAMTATWSFLRGFGSIWGVGISTAIFNSRFGNLAGRIPDVQVQQLLSRGHAYEYASAEFLHSFNPEFRQIIVSVYADSLKQVWQIAIGFMGFGFLLAFLEKEIPLRTDLVTEYGLERTSQVVQLERDRGGREESRGHISMESFIEE</sequence>
<feature type="transmembrane region" description="Helical" evidence="8">
    <location>
        <begin position="436"/>
        <end position="453"/>
    </location>
</feature>
<keyword evidence="7" id="KW-0325">Glycoprotein</keyword>
<dbReference type="PRINTS" id="PR01036">
    <property type="entry name" value="TCRTETB"/>
</dbReference>
<dbReference type="GO" id="GO:0005886">
    <property type="term" value="C:plasma membrane"/>
    <property type="evidence" value="ECO:0007669"/>
    <property type="project" value="TreeGrafter"/>
</dbReference>
<feature type="transmembrane region" description="Helical" evidence="8">
    <location>
        <begin position="194"/>
        <end position="214"/>
    </location>
</feature>
<feature type="transmembrane region" description="Helical" evidence="8">
    <location>
        <begin position="164"/>
        <end position="182"/>
    </location>
</feature>
<feature type="transmembrane region" description="Helical" evidence="8">
    <location>
        <begin position="36"/>
        <end position="55"/>
    </location>
</feature>